<dbReference type="SMART" id="SM00225">
    <property type="entry name" value="BTB"/>
    <property type="match status" value="1"/>
</dbReference>
<dbReference type="OMA" id="YFMHSAS"/>
<reference evidence="4 5" key="1">
    <citation type="journal article" date="2008" name="Nature">
        <title>The genome of the choanoflagellate Monosiga brevicollis and the origin of metazoans.</title>
        <authorList>
            <consortium name="JGI Sequencing"/>
            <person name="King N."/>
            <person name="Westbrook M.J."/>
            <person name="Young S.L."/>
            <person name="Kuo A."/>
            <person name="Abedin M."/>
            <person name="Chapman J."/>
            <person name="Fairclough S."/>
            <person name="Hellsten U."/>
            <person name="Isogai Y."/>
            <person name="Letunic I."/>
            <person name="Marr M."/>
            <person name="Pincus D."/>
            <person name="Putnam N."/>
            <person name="Rokas A."/>
            <person name="Wright K.J."/>
            <person name="Zuzow R."/>
            <person name="Dirks W."/>
            <person name="Good M."/>
            <person name="Goodstein D."/>
            <person name="Lemons D."/>
            <person name="Li W."/>
            <person name="Lyons J.B."/>
            <person name="Morris A."/>
            <person name="Nichols S."/>
            <person name="Richter D.J."/>
            <person name="Salamov A."/>
            <person name="Bork P."/>
            <person name="Lim W.A."/>
            <person name="Manning G."/>
            <person name="Miller W.T."/>
            <person name="McGinnis W."/>
            <person name="Shapiro H."/>
            <person name="Tjian R."/>
            <person name="Grigoriev I.V."/>
            <person name="Rokhsar D."/>
        </authorList>
    </citation>
    <scope>NUCLEOTIDE SEQUENCE [LARGE SCALE GENOMIC DNA]</scope>
    <source>
        <strain evidence="5">MX1 / ATCC 50154</strain>
    </source>
</reference>
<protein>
    <recommendedName>
        <fullName evidence="3">BTB domain-containing protein</fullName>
    </recommendedName>
</protein>
<evidence type="ECO:0000256" key="1">
    <source>
        <dbReference type="ARBA" id="ARBA00022574"/>
    </source>
</evidence>
<dbReference type="InterPro" id="IPR001680">
    <property type="entry name" value="WD40_rpt"/>
</dbReference>
<dbReference type="InterPro" id="IPR011333">
    <property type="entry name" value="SKP1/BTB/POZ_sf"/>
</dbReference>
<evidence type="ECO:0000256" key="2">
    <source>
        <dbReference type="ARBA" id="ARBA00022737"/>
    </source>
</evidence>
<dbReference type="Gene3D" id="3.30.710.10">
    <property type="entry name" value="Potassium Channel Kv1.1, Chain A"/>
    <property type="match status" value="1"/>
</dbReference>
<dbReference type="PANTHER" id="PTHR15859:SF1">
    <property type="entry name" value="BTB DOMAIN-CONTAINING PROTEIN"/>
    <property type="match status" value="1"/>
</dbReference>
<dbReference type="KEGG" id="mbr:MONBRDRAFT_33122"/>
<feature type="domain" description="BTB" evidence="3">
    <location>
        <begin position="26"/>
        <end position="127"/>
    </location>
</feature>
<dbReference type="Pfam" id="PF02214">
    <property type="entry name" value="BTB_2"/>
    <property type="match status" value="1"/>
</dbReference>
<dbReference type="Proteomes" id="UP000001357">
    <property type="component" value="Unassembled WGS sequence"/>
</dbReference>
<keyword evidence="5" id="KW-1185">Reference proteome</keyword>
<dbReference type="InterPro" id="IPR000210">
    <property type="entry name" value="BTB/POZ_dom"/>
</dbReference>
<dbReference type="SUPFAM" id="SSF54695">
    <property type="entry name" value="POZ domain"/>
    <property type="match status" value="1"/>
</dbReference>
<accession>A9V3U1</accession>
<dbReference type="SMART" id="SM00320">
    <property type="entry name" value="WD40"/>
    <property type="match status" value="2"/>
</dbReference>
<evidence type="ECO:0000313" key="4">
    <source>
        <dbReference type="EMBL" id="EDQ87866.1"/>
    </source>
</evidence>
<dbReference type="InterPro" id="IPR019775">
    <property type="entry name" value="WD40_repeat_CS"/>
</dbReference>
<dbReference type="SUPFAM" id="SSF50978">
    <property type="entry name" value="WD40 repeat-like"/>
    <property type="match status" value="1"/>
</dbReference>
<dbReference type="GO" id="GO:0051260">
    <property type="term" value="P:protein homooligomerization"/>
    <property type="evidence" value="ECO:0007669"/>
    <property type="project" value="InterPro"/>
</dbReference>
<dbReference type="InterPro" id="IPR036322">
    <property type="entry name" value="WD40_repeat_dom_sf"/>
</dbReference>
<gene>
    <name evidence="4" type="ORF">MONBRDRAFT_33122</name>
</gene>
<evidence type="ECO:0000259" key="3">
    <source>
        <dbReference type="SMART" id="SM00225"/>
    </source>
</evidence>
<dbReference type="InterPro" id="IPR047876">
    <property type="entry name" value="SHKBP1/KCTD3"/>
</dbReference>
<dbReference type="PROSITE" id="PS00678">
    <property type="entry name" value="WD_REPEATS_1"/>
    <property type="match status" value="1"/>
</dbReference>
<sequence length="597" mass="64227">MTTLQTVQEGQAQSSAVAGDTERAQDLVHLNVGGRVFLTTAATLQATGEDSFFTALLAGRLPSTRDATGAYFIDRDPEPFAAILSYLRTGSLRTTVINNVSALREEALFFGLTGMAAALNVLEPPRQCGGLLFEARISPRQGPCGPPVAMDSAGSLLVLAYQRAVECWTYSEAGAWSHLASVTYQLESDVSCVAINSRSITAEHTQIAIGAGDVVYLCEFPNRSLVADIPRPYSPPGREAAPGPDAPVEDELPVTCAKLSVGVAVNHVLFINGNLVALAQSGKVGVRNARTHVWQVQNVAKIECFAVSGTTLLLSAPGGYIYVVDLEKFPLRLKDNDLLVSIFYVDPHRETITAMSVYESTAAHERCMEVAYGTSTGVVRVILQHPETVGQSPLLYQTFTVHQHAIRCVALSERCLISMCAEDNHVRTWRITRFRGRISTQPGSQGVASFSVPTTAPRQFVGPLGDLDQVQVFVQQTTDLGTELLVRNAATGQRICEISAVDHSSIGLIHLHEGGMTSRVGSRSRRFLCTGHENSSVQLWDLTTALDALARQLPGQRLDESPGLAGGPDGVVRSAMHSANFSQIQRRRASVALSSFA</sequence>
<dbReference type="InterPro" id="IPR015943">
    <property type="entry name" value="WD40/YVTN_repeat-like_dom_sf"/>
</dbReference>
<dbReference type="Gene3D" id="2.130.10.10">
    <property type="entry name" value="YVTN repeat-like/Quinoprotein amine dehydrogenase"/>
    <property type="match status" value="1"/>
</dbReference>
<organism evidence="4 5">
    <name type="scientific">Monosiga brevicollis</name>
    <name type="common">Choanoflagellate</name>
    <dbReference type="NCBI Taxonomy" id="81824"/>
    <lineage>
        <taxon>Eukaryota</taxon>
        <taxon>Choanoflagellata</taxon>
        <taxon>Craspedida</taxon>
        <taxon>Salpingoecidae</taxon>
        <taxon>Monosiga</taxon>
    </lineage>
</organism>
<name>A9V3U1_MONBE</name>
<keyword evidence="2" id="KW-0677">Repeat</keyword>
<evidence type="ECO:0000313" key="5">
    <source>
        <dbReference type="Proteomes" id="UP000001357"/>
    </source>
</evidence>
<dbReference type="PANTHER" id="PTHR15859">
    <property type="entry name" value="SETA BINDING PROTEIN 1"/>
    <property type="match status" value="1"/>
</dbReference>
<keyword evidence="1" id="KW-0853">WD repeat</keyword>
<proteinExistence type="predicted"/>
<dbReference type="GeneID" id="5892645"/>
<dbReference type="RefSeq" id="XP_001747399.1">
    <property type="nucleotide sequence ID" value="XM_001747347.1"/>
</dbReference>
<dbReference type="InParanoid" id="A9V3U1"/>
<dbReference type="InterPro" id="IPR003131">
    <property type="entry name" value="T1-type_BTB"/>
</dbReference>
<dbReference type="eggNOG" id="KOG2714">
    <property type="taxonomic scope" value="Eukaryota"/>
</dbReference>
<dbReference type="AlphaFoldDB" id="A9V3U1"/>
<dbReference type="FunCoup" id="A9V3U1">
    <property type="interactions" value="446"/>
</dbReference>
<dbReference type="EMBL" id="CH991557">
    <property type="protein sequence ID" value="EDQ87866.1"/>
    <property type="molecule type" value="Genomic_DNA"/>
</dbReference>